<dbReference type="EMBL" id="FQUU01000048">
    <property type="protein sequence ID" value="SHG07298.1"/>
    <property type="molecule type" value="Genomic_DNA"/>
</dbReference>
<dbReference type="OrthoDB" id="5513218at2"/>
<evidence type="ECO:0000313" key="4">
    <source>
        <dbReference type="EMBL" id="SHG07298.1"/>
    </source>
</evidence>
<dbReference type="Pfam" id="PF03422">
    <property type="entry name" value="CBM_6"/>
    <property type="match status" value="1"/>
</dbReference>
<keyword evidence="5" id="KW-1185">Reference proteome</keyword>
<evidence type="ECO:0000259" key="3">
    <source>
        <dbReference type="PROSITE" id="PS51175"/>
    </source>
</evidence>
<dbReference type="PROSITE" id="PS51175">
    <property type="entry name" value="CBM6"/>
    <property type="match status" value="1"/>
</dbReference>
<feature type="region of interest" description="Disordered" evidence="2">
    <location>
        <begin position="1"/>
        <end position="32"/>
    </location>
</feature>
<dbReference type="Proteomes" id="UP000184048">
    <property type="component" value="Unassembled WGS sequence"/>
</dbReference>
<feature type="non-terminal residue" evidence="4">
    <location>
        <position position="1"/>
    </location>
</feature>
<dbReference type="STRING" id="1121884.SAMN02745131_04226"/>
<dbReference type="GO" id="GO:0030246">
    <property type="term" value="F:carbohydrate binding"/>
    <property type="evidence" value="ECO:0007669"/>
    <property type="project" value="InterPro"/>
</dbReference>
<feature type="compositionally biased region" description="Polar residues" evidence="2">
    <location>
        <begin position="14"/>
        <end position="26"/>
    </location>
</feature>
<organism evidence="4 5">
    <name type="scientific">Flavisolibacter ginsengisoli DSM 18119</name>
    <dbReference type="NCBI Taxonomy" id="1121884"/>
    <lineage>
        <taxon>Bacteria</taxon>
        <taxon>Pseudomonadati</taxon>
        <taxon>Bacteroidota</taxon>
        <taxon>Chitinophagia</taxon>
        <taxon>Chitinophagales</taxon>
        <taxon>Chitinophagaceae</taxon>
        <taxon>Flavisolibacter</taxon>
    </lineage>
</organism>
<dbReference type="Gene3D" id="2.60.120.260">
    <property type="entry name" value="Galactose-binding domain-like"/>
    <property type="match status" value="1"/>
</dbReference>
<dbReference type="AlphaFoldDB" id="A0A1M5GUE4"/>
<feature type="domain" description="CBM6" evidence="3">
    <location>
        <begin position="6"/>
        <end position="127"/>
    </location>
</feature>
<evidence type="ECO:0000313" key="5">
    <source>
        <dbReference type="Proteomes" id="UP000184048"/>
    </source>
</evidence>
<evidence type="ECO:0000256" key="2">
    <source>
        <dbReference type="SAM" id="MobiDB-lite"/>
    </source>
</evidence>
<accession>A0A1M5GUE4</accession>
<dbReference type="NCBIfam" id="TIGR04183">
    <property type="entry name" value="Por_Secre_tail"/>
    <property type="match status" value="1"/>
</dbReference>
<dbReference type="InterPro" id="IPR005084">
    <property type="entry name" value="CBM6"/>
</dbReference>
<keyword evidence="1" id="KW-0732">Signal</keyword>
<dbReference type="InterPro" id="IPR006584">
    <property type="entry name" value="Cellulose-bd_IV"/>
</dbReference>
<dbReference type="SUPFAM" id="SSF49785">
    <property type="entry name" value="Galactose-binding domain-like"/>
    <property type="match status" value="1"/>
</dbReference>
<dbReference type="InterPro" id="IPR008979">
    <property type="entry name" value="Galactose-bd-like_sf"/>
</dbReference>
<name>A0A1M5GUE4_9BACT</name>
<protein>
    <submittedName>
        <fullName evidence="4">Por secretion system C-terminal sorting domain-containing protein</fullName>
    </submittedName>
</protein>
<evidence type="ECO:0000256" key="1">
    <source>
        <dbReference type="ARBA" id="ARBA00022729"/>
    </source>
</evidence>
<proteinExistence type="predicted"/>
<dbReference type="InterPro" id="IPR026444">
    <property type="entry name" value="Secre_tail"/>
</dbReference>
<dbReference type="RefSeq" id="WP_139256551.1">
    <property type="nucleotide sequence ID" value="NZ_FQUU01000048.1"/>
</dbReference>
<reference evidence="4 5" key="1">
    <citation type="submission" date="2016-11" db="EMBL/GenBank/DDBJ databases">
        <authorList>
            <person name="Jaros S."/>
            <person name="Januszkiewicz K."/>
            <person name="Wedrychowicz H."/>
        </authorList>
    </citation>
    <scope>NUCLEOTIDE SEQUENCE [LARGE SCALE GENOMIC DNA]</scope>
    <source>
        <strain evidence="4 5">DSM 18119</strain>
    </source>
</reference>
<dbReference type="SMART" id="SM00606">
    <property type="entry name" value="CBD_IV"/>
    <property type="match status" value="1"/>
</dbReference>
<sequence>TTSTSIKTEAENWKSMSGVQTENTSDAGGGKDVGWIDNGDWMDYSISAPSAGTYTVNCRIASIYSTSQFQVKNSAGTVLATVNVPSTGGYQVWKTVSATINLPAGAQTLRIQSSSSQGFNFNWFELISASAGLTMIQGSTSVTDTSATALDVSPNPTTDKFVLQVNNTLAGNVTVQVINAAGALQKQFSFSKTAGSTQFYISIGDLPAATFTIKVSMTGWTDSTQIIKQ</sequence>
<dbReference type="CDD" id="cd04080">
    <property type="entry name" value="CBM6_cellulase-like"/>
    <property type="match status" value="1"/>
</dbReference>
<gene>
    <name evidence="4" type="ORF">SAMN02745131_04226</name>
</gene>